<feature type="domain" description="Rhodanese" evidence="2">
    <location>
        <begin position="44"/>
        <end position="129"/>
    </location>
</feature>
<name>A0A498R1Q7_9FIRM</name>
<protein>
    <recommendedName>
        <fullName evidence="2">Rhodanese domain-containing protein</fullName>
    </recommendedName>
</protein>
<dbReference type="PROSITE" id="PS50206">
    <property type="entry name" value="RHODANESE_3"/>
    <property type="match status" value="1"/>
</dbReference>
<feature type="transmembrane region" description="Helical" evidence="1">
    <location>
        <begin position="6"/>
        <end position="22"/>
    </location>
</feature>
<proteinExistence type="predicted"/>
<keyword evidence="1" id="KW-1133">Transmembrane helix</keyword>
<dbReference type="RefSeq" id="WP_122626384.1">
    <property type="nucleotide sequence ID" value="NZ_UPPP01000055.1"/>
</dbReference>
<dbReference type="InterPro" id="IPR001763">
    <property type="entry name" value="Rhodanese-like_dom"/>
</dbReference>
<evidence type="ECO:0000256" key="1">
    <source>
        <dbReference type="SAM" id="Phobius"/>
    </source>
</evidence>
<dbReference type="SUPFAM" id="SSF52821">
    <property type="entry name" value="Rhodanese/Cell cycle control phosphatase"/>
    <property type="match status" value="1"/>
</dbReference>
<evidence type="ECO:0000313" key="3">
    <source>
        <dbReference type="EMBL" id="VBB05394.1"/>
    </source>
</evidence>
<dbReference type="EMBL" id="UPPP01000055">
    <property type="protein sequence ID" value="VBB05394.1"/>
    <property type="molecule type" value="Genomic_DNA"/>
</dbReference>
<dbReference type="CDD" id="cd00158">
    <property type="entry name" value="RHOD"/>
    <property type="match status" value="1"/>
</dbReference>
<gene>
    <name evidence="3" type="ORF">LUCI_0603</name>
</gene>
<dbReference type="Gene3D" id="3.40.250.10">
    <property type="entry name" value="Rhodanese-like domain"/>
    <property type="match status" value="1"/>
</dbReference>
<dbReference type="SMART" id="SM00450">
    <property type="entry name" value="RHOD"/>
    <property type="match status" value="1"/>
</dbReference>
<dbReference type="PANTHER" id="PTHR43031">
    <property type="entry name" value="FAD-DEPENDENT OXIDOREDUCTASE"/>
    <property type="match status" value="1"/>
</dbReference>
<accession>A0A498R1Q7</accession>
<evidence type="ECO:0000313" key="4">
    <source>
        <dbReference type="Proteomes" id="UP000277811"/>
    </source>
</evidence>
<keyword evidence="1" id="KW-0812">Transmembrane</keyword>
<dbReference type="InterPro" id="IPR036873">
    <property type="entry name" value="Rhodanese-like_dom_sf"/>
</dbReference>
<sequence>MGTMILAGVVIIAAAAWLLYIRSMRVKDGDRQDISPTEALDLWQQQSAVILDVRTKEEYNQGHIPGVLWIPLAQIPERTKEIPRQGNVLVICRSGNRSGQAVRFLRQQGFDNIRNIAGGMLNWRGPVEK</sequence>
<keyword evidence="1" id="KW-0472">Membrane</keyword>
<organism evidence="3 4">
    <name type="scientific">Lucifera butyrica</name>
    <dbReference type="NCBI Taxonomy" id="1351585"/>
    <lineage>
        <taxon>Bacteria</taxon>
        <taxon>Bacillati</taxon>
        <taxon>Bacillota</taxon>
        <taxon>Negativicutes</taxon>
        <taxon>Veillonellales</taxon>
        <taxon>Veillonellaceae</taxon>
        <taxon>Lucifera</taxon>
    </lineage>
</organism>
<dbReference type="Proteomes" id="UP000277811">
    <property type="component" value="Unassembled WGS sequence"/>
</dbReference>
<evidence type="ECO:0000259" key="2">
    <source>
        <dbReference type="PROSITE" id="PS50206"/>
    </source>
</evidence>
<dbReference type="OrthoDB" id="9800872at2"/>
<reference evidence="3 4" key="1">
    <citation type="submission" date="2018-06" db="EMBL/GenBank/DDBJ databases">
        <authorList>
            <person name="Strepis N."/>
        </authorList>
    </citation>
    <scope>NUCLEOTIDE SEQUENCE [LARGE SCALE GENOMIC DNA]</scope>
    <source>
        <strain evidence="3">LUCI</strain>
    </source>
</reference>
<dbReference type="Pfam" id="PF00581">
    <property type="entry name" value="Rhodanese"/>
    <property type="match status" value="1"/>
</dbReference>
<dbReference type="AlphaFoldDB" id="A0A498R1Q7"/>
<dbReference type="PANTHER" id="PTHR43031:SF1">
    <property type="entry name" value="PYRIDINE NUCLEOTIDE-DISULPHIDE OXIDOREDUCTASE"/>
    <property type="match status" value="1"/>
</dbReference>
<dbReference type="InterPro" id="IPR050229">
    <property type="entry name" value="GlpE_sulfurtransferase"/>
</dbReference>
<keyword evidence="4" id="KW-1185">Reference proteome</keyword>